<name>A0A9P7N740_9HYPO</name>
<evidence type="ECO:0000313" key="2">
    <source>
        <dbReference type="EMBL" id="KAG5997132.1"/>
    </source>
</evidence>
<proteinExistence type="predicted"/>
<evidence type="ECO:0000256" key="1">
    <source>
        <dbReference type="SAM" id="MobiDB-lite"/>
    </source>
</evidence>
<gene>
    <name evidence="2" type="ORF">E4U43_002715</name>
</gene>
<dbReference type="OrthoDB" id="418495at2759"/>
<dbReference type="AlphaFoldDB" id="A0A9P7N740"/>
<feature type="compositionally biased region" description="Polar residues" evidence="1">
    <location>
        <begin position="50"/>
        <end position="68"/>
    </location>
</feature>
<dbReference type="Proteomes" id="UP000748025">
    <property type="component" value="Unassembled WGS sequence"/>
</dbReference>
<feature type="compositionally biased region" description="Basic and acidic residues" evidence="1">
    <location>
        <begin position="422"/>
        <end position="432"/>
    </location>
</feature>
<reference evidence="2" key="1">
    <citation type="journal article" date="2020" name="bioRxiv">
        <title>Whole genome comparisons of ergot fungi reveals the divergence and evolution of species within the genus Claviceps are the result of varying mechanisms driving genome evolution and host range expansion.</title>
        <authorList>
            <person name="Wyka S.A."/>
            <person name="Mondo S.J."/>
            <person name="Liu M."/>
            <person name="Dettman J."/>
            <person name="Nalam V."/>
            <person name="Broders K.D."/>
        </authorList>
    </citation>
    <scope>NUCLEOTIDE SEQUENCE</scope>
    <source>
        <strain evidence="2">CCC 602</strain>
    </source>
</reference>
<comment type="caution">
    <text evidence="2">The sequence shown here is derived from an EMBL/GenBank/DDBJ whole genome shotgun (WGS) entry which is preliminary data.</text>
</comment>
<feature type="region of interest" description="Disordered" evidence="1">
    <location>
        <begin position="397"/>
        <end position="522"/>
    </location>
</feature>
<feature type="compositionally biased region" description="Polar residues" evidence="1">
    <location>
        <begin position="451"/>
        <end position="461"/>
    </location>
</feature>
<feature type="compositionally biased region" description="Basic and acidic residues" evidence="1">
    <location>
        <begin position="498"/>
        <end position="514"/>
    </location>
</feature>
<protein>
    <recommendedName>
        <fullName evidence="4">TeaA receptor TeaR</fullName>
    </recommendedName>
</protein>
<sequence length="522" mass="56673">MAAVSPAPMGTTALTSPNGIHQDAMWDYPGGTSEDTTSDDNEAIRLEQAMMNSLSSQNGHSVISSSCGKASHRVDMAAGKMPPEADNPNASPSGNVENESPSLPSTSEMEPQVGLATSSDCALRTADERQRHMQQTLGLEYSEEDSKWIHRDKLAKIESEELQAAGFVIPRVRASSRQQRVRRQQSVDSNHSRLRNDLATVNHRDEESTAPAWDLRTAEEIAEEEQNAYFSNHSLRGGTRIPVAKASAAPIPQDFLERNSPSARRIDSLEGDTIAYTKTRSRSASASAPTKELEAATASNRVSMAKRSITETSPRRVTSRKTSVASRSSVTPGKMKTRSGFGRDPSRSGESFAASYQPEGDPPWVFDAYKPDPRLPPDQQLLPTVAKRLRQEQWEKEGKFGTAYDKDFRPLNDHAFPQAGQRGEERANHQEGDDQAQPGGDWPLKACASKSPKQSSYSTMPKISDRPPAGPTAPMTSPKTPLEAPAPVPAPATTTQSHEAEPETQAEPKAEPKEGCGCCAVM</sequence>
<feature type="compositionally biased region" description="Polar residues" evidence="1">
    <location>
        <begin position="310"/>
        <end position="331"/>
    </location>
</feature>
<evidence type="ECO:0000313" key="3">
    <source>
        <dbReference type="Proteomes" id="UP000748025"/>
    </source>
</evidence>
<feature type="compositionally biased region" description="Basic and acidic residues" evidence="1">
    <location>
        <begin position="397"/>
        <end position="412"/>
    </location>
</feature>
<feature type="region of interest" description="Disordered" evidence="1">
    <location>
        <begin position="277"/>
        <end position="382"/>
    </location>
</feature>
<feature type="compositionally biased region" description="Polar residues" evidence="1">
    <location>
        <begin position="88"/>
        <end position="120"/>
    </location>
</feature>
<dbReference type="EMBL" id="SRPW01001986">
    <property type="protein sequence ID" value="KAG5997132.1"/>
    <property type="molecule type" value="Genomic_DNA"/>
</dbReference>
<accession>A0A9P7N740</accession>
<evidence type="ECO:0008006" key="4">
    <source>
        <dbReference type="Google" id="ProtNLM"/>
    </source>
</evidence>
<feature type="region of interest" description="Disordered" evidence="1">
    <location>
        <begin position="1"/>
        <end position="124"/>
    </location>
</feature>
<organism evidence="2 3">
    <name type="scientific">Claviceps pusilla</name>
    <dbReference type="NCBI Taxonomy" id="123648"/>
    <lineage>
        <taxon>Eukaryota</taxon>
        <taxon>Fungi</taxon>
        <taxon>Dikarya</taxon>
        <taxon>Ascomycota</taxon>
        <taxon>Pezizomycotina</taxon>
        <taxon>Sordariomycetes</taxon>
        <taxon>Hypocreomycetidae</taxon>
        <taxon>Hypocreales</taxon>
        <taxon>Clavicipitaceae</taxon>
        <taxon>Claviceps</taxon>
    </lineage>
</organism>
<keyword evidence="3" id="KW-1185">Reference proteome</keyword>